<dbReference type="GeneID" id="38786765"/>
<dbReference type="InParanoid" id="A0A401H5Y6"/>
<reference evidence="1 2" key="1">
    <citation type="journal article" date="2018" name="Sci. Rep.">
        <title>Genome sequence of the cauliflower mushroom Sparassis crispa (Hanabiratake) and its association with beneficial usage.</title>
        <authorList>
            <person name="Kiyama R."/>
            <person name="Furutani Y."/>
            <person name="Kawaguchi K."/>
            <person name="Nakanishi T."/>
        </authorList>
    </citation>
    <scope>NUCLEOTIDE SEQUENCE [LARGE SCALE GENOMIC DNA]</scope>
</reference>
<organism evidence="1 2">
    <name type="scientific">Sparassis crispa</name>
    <dbReference type="NCBI Taxonomy" id="139825"/>
    <lineage>
        <taxon>Eukaryota</taxon>
        <taxon>Fungi</taxon>
        <taxon>Dikarya</taxon>
        <taxon>Basidiomycota</taxon>
        <taxon>Agaricomycotina</taxon>
        <taxon>Agaricomycetes</taxon>
        <taxon>Polyporales</taxon>
        <taxon>Sparassidaceae</taxon>
        <taxon>Sparassis</taxon>
    </lineage>
</organism>
<evidence type="ECO:0000313" key="1">
    <source>
        <dbReference type="EMBL" id="GBE89848.1"/>
    </source>
</evidence>
<protein>
    <submittedName>
        <fullName evidence="1">Uncharacterized protein</fullName>
    </submittedName>
</protein>
<dbReference type="Proteomes" id="UP000287166">
    <property type="component" value="Unassembled WGS sequence"/>
</dbReference>
<proteinExistence type="predicted"/>
<dbReference type="RefSeq" id="XP_027620761.1">
    <property type="nucleotide sequence ID" value="XM_027764960.1"/>
</dbReference>
<accession>A0A401H5Y6</accession>
<gene>
    <name evidence="1" type="ORF">SCP_1701730</name>
</gene>
<comment type="caution">
    <text evidence="1">The sequence shown here is derived from an EMBL/GenBank/DDBJ whole genome shotgun (WGS) entry which is preliminary data.</text>
</comment>
<evidence type="ECO:0000313" key="2">
    <source>
        <dbReference type="Proteomes" id="UP000287166"/>
    </source>
</evidence>
<sequence length="95" mass="10031">METPMRMSGGAADHLLARTSEHSPSIATCTSPLDGASLRLLVLQKADRSGTQIIYILPSSLIAVPVGGEVNQQFKKAAEALDAKLQNLVPQMACV</sequence>
<keyword evidence="2" id="KW-1185">Reference proteome</keyword>
<dbReference type="EMBL" id="BFAD01000017">
    <property type="protein sequence ID" value="GBE89848.1"/>
    <property type="molecule type" value="Genomic_DNA"/>
</dbReference>
<name>A0A401H5Y6_9APHY</name>
<dbReference type="AlphaFoldDB" id="A0A401H5Y6"/>